<sequence length="374" mass="38576">MTDREDNGREQAPAGFGLPTAGRKPPAADVPRSERDEPAADRPRLDSPVSSDETGPSVSSGASEPAVPELAVPESAVPELAVPESAVPELAVPELAVPEPEDTREGESVPEEISATSPVPSMSDTPETAAAESDLERSATKEKSSGLKRPSPAGTLIWVLLALLGFTLVVQLRSNDADSGLATVRQEDLVQILSDLEARDSRLNTDIAALEQSKQQLTSGVAGREAALEEASKRTVELGLLAGTVAGQGPGLEIVLDGVKSSDVLNTVQELRGSGGEVMQISGANGTSVRIVASTYFVDASGGGIIADGEQLAGPFRLLVIGSPETMRTALQIPGGVVASVKSDGGSVTMDSRAMVEVTAVRKATALQYARPVS</sequence>
<comment type="similarity">
    <text evidence="1">Belongs to the UPF0749 family.</text>
</comment>
<dbReference type="GO" id="GO:0005886">
    <property type="term" value="C:plasma membrane"/>
    <property type="evidence" value="ECO:0007669"/>
    <property type="project" value="TreeGrafter"/>
</dbReference>
<evidence type="ECO:0000256" key="1">
    <source>
        <dbReference type="ARBA" id="ARBA00009108"/>
    </source>
</evidence>
<reference evidence="3 4" key="1">
    <citation type="submission" date="2017-06" db="EMBL/GenBank/DDBJ databases">
        <authorList>
            <person name="Kim H.J."/>
            <person name="Triplett B.A."/>
        </authorList>
    </citation>
    <scope>NUCLEOTIDE SEQUENCE [LARGE SCALE GENOMIC DNA]</scope>
    <source>
        <strain evidence="3 4">DSM 43151</strain>
    </source>
</reference>
<dbReference type="PANTHER" id="PTHR37313">
    <property type="entry name" value="UPF0749 PROTEIN RV1825"/>
    <property type="match status" value="1"/>
</dbReference>
<dbReference type="AlphaFoldDB" id="A0A238Y436"/>
<dbReference type="Proteomes" id="UP000198415">
    <property type="component" value="Unassembled WGS sequence"/>
</dbReference>
<organism evidence="3 4">
    <name type="scientific">Actinoplanes regularis</name>
    <dbReference type="NCBI Taxonomy" id="52697"/>
    <lineage>
        <taxon>Bacteria</taxon>
        <taxon>Bacillati</taxon>
        <taxon>Actinomycetota</taxon>
        <taxon>Actinomycetes</taxon>
        <taxon>Micromonosporales</taxon>
        <taxon>Micromonosporaceae</taxon>
        <taxon>Actinoplanes</taxon>
    </lineage>
</organism>
<feature type="compositionally biased region" description="Polar residues" evidence="2">
    <location>
        <begin position="114"/>
        <end position="126"/>
    </location>
</feature>
<evidence type="ECO:0000313" key="3">
    <source>
        <dbReference type="EMBL" id="SNR65790.1"/>
    </source>
</evidence>
<feature type="compositionally biased region" description="Polar residues" evidence="2">
    <location>
        <begin position="48"/>
        <end position="62"/>
    </location>
</feature>
<feature type="compositionally biased region" description="Basic and acidic residues" evidence="2">
    <location>
        <begin position="134"/>
        <end position="145"/>
    </location>
</feature>
<dbReference type="EMBL" id="FZNR01000004">
    <property type="protein sequence ID" value="SNR65790.1"/>
    <property type="molecule type" value="Genomic_DNA"/>
</dbReference>
<feature type="region of interest" description="Disordered" evidence="2">
    <location>
        <begin position="1"/>
        <end position="149"/>
    </location>
</feature>
<evidence type="ECO:0000313" key="4">
    <source>
        <dbReference type="Proteomes" id="UP000198415"/>
    </source>
</evidence>
<dbReference type="RefSeq" id="WP_239138311.1">
    <property type="nucleotide sequence ID" value="NZ_BOMU01000038.1"/>
</dbReference>
<accession>A0A238Y436</accession>
<dbReference type="PANTHER" id="PTHR37313:SF2">
    <property type="entry name" value="UPF0749 PROTEIN YLXX"/>
    <property type="match status" value="1"/>
</dbReference>
<evidence type="ECO:0000256" key="2">
    <source>
        <dbReference type="SAM" id="MobiDB-lite"/>
    </source>
</evidence>
<dbReference type="InterPro" id="IPR010273">
    <property type="entry name" value="DUF881"/>
</dbReference>
<feature type="compositionally biased region" description="Basic and acidic residues" evidence="2">
    <location>
        <begin position="31"/>
        <end position="45"/>
    </location>
</feature>
<keyword evidence="4" id="KW-1185">Reference proteome</keyword>
<dbReference type="Pfam" id="PF05949">
    <property type="entry name" value="DUF881"/>
    <property type="match status" value="1"/>
</dbReference>
<protein>
    <submittedName>
        <fullName evidence="3">Uncharacterized conserved protein YlxW, UPF0749 family</fullName>
    </submittedName>
</protein>
<proteinExistence type="inferred from homology"/>
<gene>
    <name evidence="3" type="ORF">SAMN06264365_104239</name>
</gene>
<dbReference type="Gene3D" id="3.30.70.1880">
    <property type="entry name" value="Protein of unknown function DUF881"/>
    <property type="match status" value="1"/>
</dbReference>
<name>A0A238Y436_9ACTN</name>